<feature type="transmembrane region" description="Helical" evidence="2">
    <location>
        <begin position="130"/>
        <end position="149"/>
    </location>
</feature>
<feature type="transmembrane region" description="Helical" evidence="2">
    <location>
        <begin position="67"/>
        <end position="84"/>
    </location>
</feature>
<dbReference type="Pfam" id="PF19040">
    <property type="entry name" value="SGNH"/>
    <property type="match status" value="1"/>
</dbReference>
<feature type="transmembrane region" description="Helical" evidence="2">
    <location>
        <begin position="203"/>
        <end position="221"/>
    </location>
</feature>
<feature type="transmembrane region" description="Helical" evidence="2">
    <location>
        <begin position="357"/>
        <end position="376"/>
    </location>
</feature>
<feature type="transmembrane region" description="Helical" evidence="2">
    <location>
        <begin position="228"/>
        <end position="247"/>
    </location>
</feature>
<dbReference type="Pfam" id="PF01757">
    <property type="entry name" value="Acyl_transf_3"/>
    <property type="match status" value="1"/>
</dbReference>
<feature type="transmembrane region" description="Helical" evidence="2">
    <location>
        <begin position="317"/>
        <end position="336"/>
    </location>
</feature>
<keyword evidence="2" id="KW-0812">Transmembrane</keyword>
<organism evidence="5 6">
    <name type="scientific">Rugosimonospora acidiphila</name>
    <dbReference type="NCBI Taxonomy" id="556531"/>
    <lineage>
        <taxon>Bacteria</taxon>
        <taxon>Bacillati</taxon>
        <taxon>Actinomycetota</taxon>
        <taxon>Actinomycetes</taxon>
        <taxon>Micromonosporales</taxon>
        <taxon>Micromonosporaceae</taxon>
        <taxon>Rugosimonospora</taxon>
    </lineage>
</organism>
<evidence type="ECO:0000256" key="2">
    <source>
        <dbReference type="SAM" id="Phobius"/>
    </source>
</evidence>
<keyword evidence="6" id="KW-1185">Reference proteome</keyword>
<evidence type="ECO:0000256" key="1">
    <source>
        <dbReference type="SAM" id="MobiDB-lite"/>
    </source>
</evidence>
<protein>
    <submittedName>
        <fullName evidence="5">SGNH hydrolase domain-containing protein</fullName>
    </submittedName>
</protein>
<evidence type="ECO:0000313" key="5">
    <source>
        <dbReference type="EMBL" id="GAA5190072.1"/>
    </source>
</evidence>
<feature type="transmembrane region" description="Helical" evidence="2">
    <location>
        <begin position="90"/>
        <end position="109"/>
    </location>
</feature>
<evidence type="ECO:0000313" key="6">
    <source>
        <dbReference type="Proteomes" id="UP001501570"/>
    </source>
</evidence>
<dbReference type="GO" id="GO:0016787">
    <property type="term" value="F:hydrolase activity"/>
    <property type="evidence" value="ECO:0007669"/>
    <property type="project" value="UniProtKB-KW"/>
</dbReference>
<dbReference type="PANTHER" id="PTHR23028:SF53">
    <property type="entry name" value="ACYL_TRANSF_3 DOMAIN-CONTAINING PROTEIN"/>
    <property type="match status" value="1"/>
</dbReference>
<feature type="transmembrane region" description="Helical" evidence="2">
    <location>
        <begin position="382"/>
        <end position="402"/>
    </location>
</feature>
<evidence type="ECO:0000259" key="4">
    <source>
        <dbReference type="Pfam" id="PF19040"/>
    </source>
</evidence>
<feature type="region of interest" description="Disordered" evidence="1">
    <location>
        <begin position="1"/>
        <end position="58"/>
    </location>
</feature>
<sequence>MPHNLAPRSRPVAGEPRRVMADRAAAVPRPRRPADGQTVPPPVGQPIRPDDGQTTTHTTGFRADIEGLRAVAVLLVVLYHLTGYPSGGFIGVDVFFVISGFLITGLLVRETEQRGRLSFRGFYARRVRRILPGALAVLAAVTVTAHVVFRGARIAQTVDDVRWALAFAANVHFARIGADYFQADRAPSPVQHFWSLAVEEQFYLVWPVVILVVLSLVARRLTAPRARALLLVVVALAGAASFAYSVVHTRDAATAAYFSSPARAWELGAGAALAVAIGPVRRLATRLGRARGPLWLLGLAGVAASGFVTPAGPGFPAPWAALAVGSAAVLLAAGAAGPLGRWGAPLTNPVARYLGRVSYSLYLWHWPVVVVTAVLIPDAPEYRYPIAVLAMLGLSVASYHLVEAPCRRLGSRRARHPGGWRFRLAGVRRPAIAAAACLCCVAVLGALVPPRTTPGLPATRASRLLPLPAEDLAPAPASLTSAIDASLSATGFPAVTPGLDQQGTARVHWGGCSVPGPSEVAGCTFGSTADDAPVAVVMGDSMAMSWLPGIEAALNGGRSGSSGASRAEPHRSDWRVVGLTLESCPAADVSVYDTNGRHDDDCDAHHAWAVAEAAALHPRLVVLSETEDTLGRLASGATGTDATTQYEVALRDTIARLGPGAGRHVVTLAPPPKAGALTDCDNAGGIPADCVRPISNEWVTLASAERSVARSTGTSYVDTRTWFCDGAGLCPSFVGTTAVRWDTEHLTDVYARSLAAPLRGVLLTGGPAQ</sequence>
<dbReference type="Proteomes" id="UP001501570">
    <property type="component" value="Unassembled WGS sequence"/>
</dbReference>
<feature type="transmembrane region" description="Helical" evidence="2">
    <location>
        <begin position="292"/>
        <end position="311"/>
    </location>
</feature>
<dbReference type="SUPFAM" id="SSF52266">
    <property type="entry name" value="SGNH hydrolase"/>
    <property type="match status" value="1"/>
</dbReference>
<dbReference type="InterPro" id="IPR050879">
    <property type="entry name" value="Acyltransferase_3"/>
</dbReference>
<comment type="caution">
    <text evidence="5">The sequence shown here is derived from an EMBL/GenBank/DDBJ whole genome shotgun (WGS) entry which is preliminary data.</text>
</comment>
<dbReference type="InterPro" id="IPR043968">
    <property type="entry name" value="SGNH"/>
</dbReference>
<gene>
    <name evidence="5" type="ORF">GCM10023322_44300</name>
</gene>
<accession>A0ABP9S2L5</accession>
<keyword evidence="2" id="KW-1133">Transmembrane helix</keyword>
<keyword evidence="5" id="KW-0378">Hydrolase</keyword>
<keyword evidence="2" id="KW-0472">Membrane</keyword>
<name>A0ABP9S2L5_9ACTN</name>
<proteinExistence type="predicted"/>
<feature type="domain" description="SGNH" evidence="4">
    <location>
        <begin position="566"/>
        <end position="756"/>
    </location>
</feature>
<dbReference type="InterPro" id="IPR002656">
    <property type="entry name" value="Acyl_transf_3_dom"/>
</dbReference>
<feature type="transmembrane region" description="Helical" evidence="2">
    <location>
        <begin position="431"/>
        <end position="448"/>
    </location>
</feature>
<evidence type="ECO:0000259" key="3">
    <source>
        <dbReference type="Pfam" id="PF01757"/>
    </source>
</evidence>
<dbReference type="EMBL" id="BAABJQ010000013">
    <property type="protein sequence ID" value="GAA5190072.1"/>
    <property type="molecule type" value="Genomic_DNA"/>
</dbReference>
<feature type="domain" description="Acyltransferase 3" evidence="3">
    <location>
        <begin position="63"/>
        <end position="398"/>
    </location>
</feature>
<reference evidence="6" key="1">
    <citation type="journal article" date="2019" name="Int. J. Syst. Evol. Microbiol.">
        <title>The Global Catalogue of Microorganisms (GCM) 10K type strain sequencing project: providing services to taxonomists for standard genome sequencing and annotation.</title>
        <authorList>
            <consortium name="The Broad Institute Genomics Platform"/>
            <consortium name="The Broad Institute Genome Sequencing Center for Infectious Disease"/>
            <person name="Wu L."/>
            <person name="Ma J."/>
        </authorList>
    </citation>
    <scope>NUCLEOTIDE SEQUENCE [LARGE SCALE GENOMIC DNA]</scope>
    <source>
        <strain evidence="6">JCM 18304</strain>
    </source>
</reference>
<dbReference type="PANTHER" id="PTHR23028">
    <property type="entry name" value="ACETYLTRANSFERASE"/>
    <property type="match status" value="1"/>
</dbReference>
<feature type="transmembrane region" description="Helical" evidence="2">
    <location>
        <begin position="262"/>
        <end position="280"/>
    </location>
</feature>